<dbReference type="EMBL" id="ADBJ01000051">
    <property type="protein sequence ID" value="EFA75707.1"/>
    <property type="molecule type" value="Genomic_DNA"/>
</dbReference>
<proteinExistence type="predicted"/>
<evidence type="ECO:0000313" key="4">
    <source>
        <dbReference type="EMBL" id="EFA75707.1"/>
    </source>
</evidence>
<keyword evidence="2" id="KW-0732">Signal</keyword>
<name>D3BSD4_HETP5</name>
<dbReference type="OMA" id="AGWAVRY"/>
<dbReference type="InterPro" id="IPR050789">
    <property type="entry name" value="Diverse_Enzym_Activities"/>
</dbReference>
<dbReference type="GeneID" id="31366229"/>
<evidence type="ECO:0000256" key="1">
    <source>
        <dbReference type="ARBA" id="ARBA00022801"/>
    </source>
</evidence>
<evidence type="ECO:0000256" key="2">
    <source>
        <dbReference type="SAM" id="SignalP"/>
    </source>
</evidence>
<feature type="signal peptide" evidence="2">
    <location>
        <begin position="1"/>
        <end position="20"/>
    </location>
</feature>
<keyword evidence="1" id="KW-0378">Hydrolase</keyword>
<accession>D3BSD4</accession>
<dbReference type="InParanoid" id="D3BSD4"/>
<dbReference type="RefSeq" id="XP_020427841.1">
    <property type="nucleotide sequence ID" value="XM_020581525.1"/>
</dbReference>
<dbReference type="Pfam" id="PF00144">
    <property type="entry name" value="Beta-lactamase"/>
    <property type="match status" value="1"/>
</dbReference>
<evidence type="ECO:0000259" key="3">
    <source>
        <dbReference type="Pfam" id="PF00144"/>
    </source>
</evidence>
<dbReference type="InterPro" id="IPR012338">
    <property type="entry name" value="Beta-lactam/transpept-like"/>
</dbReference>
<protein>
    <recommendedName>
        <fullName evidence="3">Beta-lactamase-related domain-containing protein</fullName>
    </recommendedName>
</protein>
<gene>
    <name evidence="4" type="ORF">PPL_10760</name>
</gene>
<dbReference type="GO" id="GO:0016787">
    <property type="term" value="F:hydrolase activity"/>
    <property type="evidence" value="ECO:0007669"/>
    <property type="project" value="UniProtKB-KW"/>
</dbReference>
<comment type="caution">
    <text evidence="4">The sequence shown here is derived from an EMBL/GenBank/DDBJ whole genome shotgun (WGS) entry which is preliminary data.</text>
</comment>
<dbReference type="PANTHER" id="PTHR43283:SF11">
    <property type="entry name" value="BETA-LACTAMASE-RELATED DOMAIN-CONTAINING PROTEIN"/>
    <property type="match status" value="1"/>
</dbReference>
<feature type="domain" description="Beta-lactamase-related" evidence="3">
    <location>
        <begin position="38"/>
        <end position="394"/>
    </location>
</feature>
<organism evidence="4 5">
    <name type="scientific">Heterostelium pallidum (strain ATCC 26659 / Pp 5 / PN500)</name>
    <name type="common">Cellular slime mold</name>
    <name type="synonym">Polysphondylium pallidum</name>
    <dbReference type="NCBI Taxonomy" id="670386"/>
    <lineage>
        <taxon>Eukaryota</taxon>
        <taxon>Amoebozoa</taxon>
        <taxon>Evosea</taxon>
        <taxon>Eumycetozoa</taxon>
        <taxon>Dictyostelia</taxon>
        <taxon>Acytosteliales</taxon>
        <taxon>Acytosteliaceae</taxon>
        <taxon>Heterostelium</taxon>
    </lineage>
</organism>
<feature type="chain" id="PRO_5003041998" description="Beta-lactamase-related domain-containing protein" evidence="2">
    <location>
        <begin position="21"/>
        <end position="442"/>
    </location>
</feature>
<reference evidence="4 5" key="1">
    <citation type="journal article" date="2011" name="Genome Res.">
        <title>Phylogeny-wide analysis of social amoeba genomes highlights ancient origins for complex intercellular communication.</title>
        <authorList>
            <person name="Heidel A.J."/>
            <person name="Lawal H.M."/>
            <person name="Felder M."/>
            <person name="Schilde C."/>
            <person name="Helps N.R."/>
            <person name="Tunggal B."/>
            <person name="Rivero F."/>
            <person name="John U."/>
            <person name="Schleicher M."/>
            <person name="Eichinger L."/>
            <person name="Platzer M."/>
            <person name="Noegel A.A."/>
            <person name="Schaap P."/>
            <person name="Gloeckner G."/>
        </authorList>
    </citation>
    <scope>NUCLEOTIDE SEQUENCE [LARGE SCALE GENOMIC DNA]</scope>
    <source>
        <strain evidence="5">ATCC 26659 / Pp 5 / PN500</strain>
    </source>
</reference>
<evidence type="ECO:0000313" key="5">
    <source>
        <dbReference type="Proteomes" id="UP000001396"/>
    </source>
</evidence>
<dbReference type="Proteomes" id="UP000001396">
    <property type="component" value="Unassembled WGS sequence"/>
</dbReference>
<dbReference type="STRING" id="670386.D3BSD4"/>
<dbReference type="PANTHER" id="PTHR43283">
    <property type="entry name" value="BETA-LACTAMASE-RELATED"/>
    <property type="match status" value="1"/>
</dbReference>
<keyword evidence="5" id="KW-1185">Reference proteome</keyword>
<dbReference type="AlphaFoldDB" id="D3BSD4"/>
<dbReference type="InterPro" id="IPR001466">
    <property type="entry name" value="Beta-lactam-related"/>
</dbReference>
<dbReference type="Gene3D" id="3.40.710.10">
    <property type="entry name" value="DD-peptidase/beta-lactamase superfamily"/>
    <property type="match status" value="1"/>
</dbReference>
<dbReference type="MEROPS" id="S12.A26"/>
<sequence length="442" mass="49045">MKVVTIFVILLTLSVILIEANKNQPDASVWDPVTSFLEQAIVNGSFPGCVALVGTRDKILYSSAPGAYTYGVPTPINVPKVPQMEIDTLFDMASCTKVTATTTAIAQFYQRGELSLDSTIASILGQQFAVNGKGPITVLNCLLHNSGFYPDPNPFWNTPEFGCPATAYEYPPLEFSCQTQFYNSIMNQSLMNPIGSTYVYSDLNFMTLMLVVGHYARTLGYVKEYEVLQDCLTGGPGIDQCYYEAYVRKYVFYPLHLKSTNYLPPTYLAPYCAPTENDTVYMHTTIQGVVSDGNAYAMGGIGGHAGVFSNAPDMYQFMHAIMFADKNSDYLNSTTVQLFTTEYNHTQSSRALGWNTNDPTVPDYGWSLACGTLSPKTWMHLGYTGTMLSVFSKIKQQPLTLVVSKVVKFKKTMILKLIIKQQFIKSHHFSINEIPHFLASSP</sequence>
<dbReference type="SUPFAM" id="SSF56601">
    <property type="entry name" value="beta-lactamase/transpeptidase-like"/>
    <property type="match status" value="1"/>
</dbReference>